<feature type="DNA-binding region" description="H-T-H motif" evidence="4">
    <location>
        <begin position="34"/>
        <end position="53"/>
    </location>
</feature>
<evidence type="ECO:0000259" key="5">
    <source>
        <dbReference type="PROSITE" id="PS50977"/>
    </source>
</evidence>
<gene>
    <name evidence="6" type="ORF">RAS12_26165</name>
</gene>
<keyword evidence="2 4" id="KW-0238">DNA-binding</keyword>
<dbReference type="InterPro" id="IPR036271">
    <property type="entry name" value="Tet_transcr_reg_TetR-rel_C_sf"/>
</dbReference>
<dbReference type="PRINTS" id="PR00455">
    <property type="entry name" value="HTHTETR"/>
</dbReference>
<evidence type="ECO:0000313" key="6">
    <source>
        <dbReference type="EMBL" id="WMD20059.1"/>
    </source>
</evidence>
<sequence>MSGQRRRLPPAVRVGQILDAALQEFSHAGYAGARMDDIAVRAGLSKGGLYAHFASKEDVFEALLARHLSPSRLDVEAVVDGAASPRHLADRIVNHLYVSLANPAMVSTMRLLLAESGRVPHLAARWRRDTAEAHQADIGRLLERARTRGLCGECLALEHPWLLLAPIVHTIVMSALLGPEERISLPARKRAHVALILNLLAPDSRSARPDLAALSAAQAS</sequence>
<dbReference type="Pfam" id="PF00440">
    <property type="entry name" value="TetR_N"/>
    <property type="match status" value="1"/>
</dbReference>
<dbReference type="Proteomes" id="UP001234798">
    <property type="component" value="Chromosome"/>
</dbReference>
<evidence type="ECO:0000256" key="2">
    <source>
        <dbReference type="ARBA" id="ARBA00023125"/>
    </source>
</evidence>
<evidence type="ECO:0000256" key="1">
    <source>
        <dbReference type="ARBA" id="ARBA00023015"/>
    </source>
</evidence>
<proteinExistence type="predicted"/>
<dbReference type="SUPFAM" id="SSF46689">
    <property type="entry name" value="Homeodomain-like"/>
    <property type="match status" value="1"/>
</dbReference>
<evidence type="ECO:0000313" key="7">
    <source>
        <dbReference type="Proteomes" id="UP001234798"/>
    </source>
</evidence>
<keyword evidence="7" id="KW-1185">Reference proteome</keyword>
<dbReference type="RefSeq" id="WP_306942862.1">
    <property type="nucleotide sequence ID" value="NZ_CP132976.1"/>
</dbReference>
<name>A0ABY9M0I3_9BURK</name>
<dbReference type="InterPro" id="IPR009057">
    <property type="entry name" value="Homeodomain-like_sf"/>
</dbReference>
<dbReference type="Pfam" id="PF14246">
    <property type="entry name" value="TetR_C_7"/>
    <property type="match status" value="1"/>
</dbReference>
<dbReference type="Gene3D" id="1.10.357.10">
    <property type="entry name" value="Tetracycline Repressor, domain 2"/>
    <property type="match status" value="1"/>
</dbReference>
<keyword evidence="1" id="KW-0805">Transcription regulation</keyword>
<protein>
    <submittedName>
        <fullName evidence="6">TetR/AcrR family transcriptional regulator</fullName>
    </submittedName>
</protein>
<dbReference type="PANTHER" id="PTHR30055">
    <property type="entry name" value="HTH-TYPE TRANSCRIPTIONAL REGULATOR RUTR"/>
    <property type="match status" value="1"/>
</dbReference>
<accession>A0ABY9M0I3</accession>
<dbReference type="InterPro" id="IPR050109">
    <property type="entry name" value="HTH-type_TetR-like_transc_reg"/>
</dbReference>
<evidence type="ECO:0000256" key="4">
    <source>
        <dbReference type="PROSITE-ProRule" id="PRU00335"/>
    </source>
</evidence>
<keyword evidence="3" id="KW-0804">Transcription</keyword>
<feature type="domain" description="HTH tetR-type" evidence="5">
    <location>
        <begin position="11"/>
        <end position="71"/>
    </location>
</feature>
<evidence type="ECO:0000256" key="3">
    <source>
        <dbReference type="ARBA" id="ARBA00023163"/>
    </source>
</evidence>
<dbReference type="PANTHER" id="PTHR30055:SF234">
    <property type="entry name" value="HTH-TYPE TRANSCRIPTIONAL REGULATOR BETI"/>
    <property type="match status" value="1"/>
</dbReference>
<reference evidence="6 7" key="1">
    <citation type="submission" date="2023-08" db="EMBL/GenBank/DDBJ databases">
        <title>Achromobacter seleniivolatilans sp. nov., isolated from seleniferous soil.</title>
        <authorList>
            <person name="Zhang S."/>
            <person name="Li K."/>
            <person name="Peng J."/>
            <person name="Zhao Q."/>
            <person name="Wang H."/>
            <person name="Guo Y."/>
        </authorList>
    </citation>
    <scope>NUCLEOTIDE SEQUENCE [LARGE SCALE GENOMIC DNA]</scope>
    <source>
        <strain evidence="6 7">R39</strain>
    </source>
</reference>
<dbReference type="PROSITE" id="PS50977">
    <property type="entry name" value="HTH_TETR_2"/>
    <property type="match status" value="1"/>
</dbReference>
<dbReference type="SUPFAM" id="SSF48498">
    <property type="entry name" value="Tetracyclin repressor-like, C-terminal domain"/>
    <property type="match status" value="1"/>
</dbReference>
<dbReference type="EMBL" id="CP132976">
    <property type="protein sequence ID" value="WMD20059.1"/>
    <property type="molecule type" value="Genomic_DNA"/>
</dbReference>
<organism evidence="6 7">
    <name type="scientific">Achromobacter seleniivolatilans</name>
    <dbReference type="NCBI Taxonomy" id="3047478"/>
    <lineage>
        <taxon>Bacteria</taxon>
        <taxon>Pseudomonadati</taxon>
        <taxon>Pseudomonadota</taxon>
        <taxon>Betaproteobacteria</taxon>
        <taxon>Burkholderiales</taxon>
        <taxon>Alcaligenaceae</taxon>
        <taxon>Achromobacter</taxon>
    </lineage>
</organism>
<dbReference type="InterPro" id="IPR039536">
    <property type="entry name" value="TetR_C_Proteobacteria"/>
</dbReference>
<dbReference type="InterPro" id="IPR001647">
    <property type="entry name" value="HTH_TetR"/>
</dbReference>